<evidence type="ECO:0000313" key="3">
    <source>
        <dbReference type="EMBL" id="MBJ3812333.1"/>
    </source>
</evidence>
<keyword evidence="1" id="KW-0472">Membrane</keyword>
<feature type="chain" id="PRO_5046273974" description="Lipoprotein" evidence="2">
    <location>
        <begin position="37"/>
        <end position="115"/>
    </location>
</feature>
<keyword evidence="4" id="KW-1185">Reference proteome</keyword>
<gene>
    <name evidence="3" type="ORF">JGB26_35515</name>
</gene>
<dbReference type="Proteomes" id="UP000634780">
    <property type="component" value="Unassembled WGS sequence"/>
</dbReference>
<organism evidence="3 4">
    <name type="scientific">Streptomyces flavofungini</name>
    <dbReference type="NCBI Taxonomy" id="68200"/>
    <lineage>
        <taxon>Bacteria</taxon>
        <taxon>Bacillati</taxon>
        <taxon>Actinomycetota</taxon>
        <taxon>Actinomycetes</taxon>
        <taxon>Kitasatosporales</taxon>
        <taxon>Streptomycetaceae</taxon>
        <taxon>Streptomyces</taxon>
    </lineage>
</organism>
<dbReference type="RefSeq" id="WP_190120343.1">
    <property type="nucleotide sequence ID" value="NZ_BMVR01000023.1"/>
</dbReference>
<evidence type="ECO:0000256" key="1">
    <source>
        <dbReference type="SAM" id="Phobius"/>
    </source>
</evidence>
<proteinExistence type="predicted"/>
<feature type="signal peptide" evidence="2">
    <location>
        <begin position="1"/>
        <end position="36"/>
    </location>
</feature>
<accession>A0ABS0XGL1</accession>
<reference evidence="3 4" key="1">
    <citation type="submission" date="2020-12" db="EMBL/GenBank/DDBJ databases">
        <title>Streptomyces typhae sp. nov., a novel endophytic actinomycete isolated from the root of cattail pollen (Typha angustifolia L.).</title>
        <authorList>
            <person name="Peng C."/>
            <person name="Liu C."/>
        </authorList>
    </citation>
    <scope>NUCLEOTIDE SEQUENCE [LARGE SCALE GENOMIC DNA]</scope>
    <source>
        <strain evidence="3 4">JCM 4753</strain>
    </source>
</reference>
<evidence type="ECO:0008006" key="5">
    <source>
        <dbReference type="Google" id="ProtNLM"/>
    </source>
</evidence>
<sequence length="115" mass="11793">MRDSRTRAPRRWTLQRAAIAVTACLLLAAGFCSVSALPTTAAAASADRTATAAAPALTTRPDGKCAMVTGPARKYCGPSHGAPAASRSRGLDAWLLVPPVAAVLALVALLRVERA</sequence>
<evidence type="ECO:0000256" key="2">
    <source>
        <dbReference type="SAM" id="SignalP"/>
    </source>
</evidence>
<feature type="transmembrane region" description="Helical" evidence="1">
    <location>
        <begin position="93"/>
        <end position="112"/>
    </location>
</feature>
<protein>
    <recommendedName>
        <fullName evidence="5">Lipoprotein</fullName>
    </recommendedName>
</protein>
<name>A0ABS0XGL1_9ACTN</name>
<dbReference type="EMBL" id="JAEKOZ010000036">
    <property type="protein sequence ID" value="MBJ3812333.1"/>
    <property type="molecule type" value="Genomic_DNA"/>
</dbReference>
<evidence type="ECO:0000313" key="4">
    <source>
        <dbReference type="Proteomes" id="UP000634780"/>
    </source>
</evidence>
<keyword evidence="1" id="KW-0812">Transmembrane</keyword>
<comment type="caution">
    <text evidence="3">The sequence shown here is derived from an EMBL/GenBank/DDBJ whole genome shotgun (WGS) entry which is preliminary data.</text>
</comment>
<keyword evidence="1" id="KW-1133">Transmembrane helix</keyword>
<keyword evidence="2" id="KW-0732">Signal</keyword>